<evidence type="ECO:0000313" key="1">
    <source>
        <dbReference type="EMBL" id="KAH9426907.1"/>
    </source>
</evidence>
<accession>A0ABQ8JWK7</accession>
<reference evidence="1 2" key="2">
    <citation type="journal article" date="2022" name="Mol. Biol. Evol.">
        <title>Comparative Genomics Reveals Insights into the Divergent Evolution of Astigmatic Mites and Household Pest Adaptations.</title>
        <authorList>
            <person name="Xiong Q."/>
            <person name="Wan A.T."/>
            <person name="Liu X."/>
            <person name="Fung C.S."/>
            <person name="Xiao X."/>
            <person name="Malainual N."/>
            <person name="Hou J."/>
            <person name="Wang L."/>
            <person name="Wang M."/>
            <person name="Yang K.Y."/>
            <person name="Cui Y."/>
            <person name="Leung E.L."/>
            <person name="Nong W."/>
            <person name="Shin S.K."/>
            <person name="Au S.W."/>
            <person name="Jeong K.Y."/>
            <person name="Chew F.T."/>
            <person name="Hui J.H."/>
            <person name="Leung T.F."/>
            <person name="Tungtrongchitr A."/>
            <person name="Zhong N."/>
            <person name="Liu Z."/>
            <person name="Tsui S.K."/>
        </authorList>
    </citation>
    <scope>NUCLEOTIDE SEQUENCE [LARGE SCALE GENOMIC DNA]</scope>
    <source>
        <strain evidence="1">Derp</strain>
    </source>
</reference>
<protein>
    <submittedName>
        <fullName evidence="1">Uncharacterized protein</fullName>
    </submittedName>
</protein>
<keyword evidence="2" id="KW-1185">Reference proteome</keyword>
<name>A0ABQ8JWK7_DERPT</name>
<evidence type="ECO:0000313" key="2">
    <source>
        <dbReference type="Proteomes" id="UP000887458"/>
    </source>
</evidence>
<gene>
    <name evidence="1" type="ORF">DERP_003009</name>
</gene>
<dbReference type="EMBL" id="NJHN03000008">
    <property type="protein sequence ID" value="KAH9426907.1"/>
    <property type="molecule type" value="Genomic_DNA"/>
</dbReference>
<sequence>MKQRRNLKKRECNLKLILEISMKINAINIPDIIQSNPKKLENINNSWSFFFYTLDGRSYWIYRIQIFIDIADDNDDLKVSAFITASTERLRVTERAKRANLLKPFCASSSIGCFNAVISRNVSKNNTTTSFSFLIGATCNNSHNGVPINILQEWRQ</sequence>
<organism evidence="1 2">
    <name type="scientific">Dermatophagoides pteronyssinus</name>
    <name type="common">European house dust mite</name>
    <dbReference type="NCBI Taxonomy" id="6956"/>
    <lineage>
        <taxon>Eukaryota</taxon>
        <taxon>Metazoa</taxon>
        <taxon>Ecdysozoa</taxon>
        <taxon>Arthropoda</taxon>
        <taxon>Chelicerata</taxon>
        <taxon>Arachnida</taxon>
        <taxon>Acari</taxon>
        <taxon>Acariformes</taxon>
        <taxon>Sarcoptiformes</taxon>
        <taxon>Astigmata</taxon>
        <taxon>Psoroptidia</taxon>
        <taxon>Analgoidea</taxon>
        <taxon>Pyroglyphidae</taxon>
        <taxon>Dermatophagoidinae</taxon>
        <taxon>Dermatophagoides</taxon>
    </lineage>
</organism>
<dbReference type="Proteomes" id="UP000887458">
    <property type="component" value="Unassembled WGS sequence"/>
</dbReference>
<reference evidence="1 2" key="1">
    <citation type="journal article" date="2018" name="J. Allergy Clin. Immunol.">
        <title>High-quality assembly of Dermatophagoides pteronyssinus genome and transcriptome reveals a wide range of novel allergens.</title>
        <authorList>
            <person name="Liu X.Y."/>
            <person name="Yang K.Y."/>
            <person name="Wang M.Q."/>
            <person name="Kwok J.S."/>
            <person name="Zeng X."/>
            <person name="Yang Z."/>
            <person name="Xiao X.J."/>
            <person name="Lau C.P."/>
            <person name="Li Y."/>
            <person name="Huang Z.M."/>
            <person name="Ba J.G."/>
            <person name="Yim A.K."/>
            <person name="Ouyang C.Y."/>
            <person name="Ngai S.M."/>
            <person name="Chan T.F."/>
            <person name="Leung E.L."/>
            <person name="Liu L."/>
            <person name="Liu Z.G."/>
            <person name="Tsui S.K."/>
        </authorList>
    </citation>
    <scope>NUCLEOTIDE SEQUENCE [LARGE SCALE GENOMIC DNA]</scope>
    <source>
        <strain evidence="1">Derp</strain>
    </source>
</reference>
<comment type="caution">
    <text evidence="1">The sequence shown here is derived from an EMBL/GenBank/DDBJ whole genome shotgun (WGS) entry which is preliminary data.</text>
</comment>
<proteinExistence type="predicted"/>